<evidence type="ECO:0000313" key="3">
    <source>
        <dbReference type="Proteomes" id="UP000192940"/>
    </source>
</evidence>
<dbReference type="RefSeq" id="WP_208915395.1">
    <property type="nucleotide sequence ID" value="NZ_LT840184.1"/>
</dbReference>
<dbReference type="STRING" id="1313296.SAMN05661091_4675"/>
<evidence type="ECO:0000256" key="1">
    <source>
        <dbReference type="SAM" id="MobiDB-lite"/>
    </source>
</evidence>
<evidence type="ECO:0000313" key="2">
    <source>
        <dbReference type="EMBL" id="SMF89514.1"/>
    </source>
</evidence>
<reference evidence="2 3" key="1">
    <citation type="submission" date="2017-04" db="EMBL/GenBank/DDBJ databases">
        <authorList>
            <person name="Afonso C.L."/>
            <person name="Miller P.J."/>
            <person name="Scott M.A."/>
            <person name="Spackman E."/>
            <person name="Goraichik I."/>
            <person name="Dimitrov K.M."/>
            <person name="Suarez D.L."/>
            <person name="Swayne D.E."/>
        </authorList>
    </citation>
    <scope>NUCLEOTIDE SEQUENCE [LARGE SCALE GENOMIC DNA]</scope>
    <source>
        <strain evidence="2 3">N3/975</strain>
    </source>
</reference>
<organism evidence="2 3">
    <name type="scientific">Paenibacillus uliginis N3/975</name>
    <dbReference type="NCBI Taxonomy" id="1313296"/>
    <lineage>
        <taxon>Bacteria</taxon>
        <taxon>Bacillati</taxon>
        <taxon>Bacillota</taxon>
        <taxon>Bacilli</taxon>
        <taxon>Bacillales</taxon>
        <taxon>Paenibacillaceae</taxon>
        <taxon>Paenibacillus</taxon>
    </lineage>
</organism>
<dbReference type="Proteomes" id="UP000192940">
    <property type="component" value="Chromosome I"/>
</dbReference>
<dbReference type="AlphaFoldDB" id="A0A1X7HNI7"/>
<evidence type="ECO:0008006" key="4">
    <source>
        <dbReference type="Google" id="ProtNLM"/>
    </source>
</evidence>
<protein>
    <recommendedName>
        <fullName evidence="4">Nucleoside-diphosphate sugar epimerase</fullName>
    </recommendedName>
</protein>
<name>A0A1X7HNI7_9BACL</name>
<sequence length="111" mass="12545">MENKINDMVEHLSHSQQQMARIFEAQRHAAVRMAQIIHSLPNHQLQPPNIHSLPNRQLQSSDETKSSEGQVEQVNGSIAAYLNAMADMQQMVADTLEVAMKELRANEQAEE</sequence>
<accession>A0A1X7HNI7</accession>
<feature type="region of interest" description="Disordered" evidence="1">
    <location>
        <begin position="42"/>
        <end position="72"/>
    </location>
</feature>
<proteinExistence type="predicted"/>
<keyword evidence="3" id="KW-1185">Reference proteome</keyword>
<gene>
    <name evidence="2" type="ORF">SAMN05661091_4675</name>
</gene>
<dbReference type="EMBL" id="LT840184">
    <property type="protein sequence ID" value="SMF89514.1"/>
    <property type="molecule type" value="Genomic_DNA"/>
</dbReference>